<keyword evidence="2" id="KW-1133">Transmembrane helix</keyword>
<dbReference type="InterPro" id="IPR008637">
    <property type="entry name" value="HR_lesion"/>
</dbReference>
<dbReference type="PANTHER" id="PTHR31474:SF1">
    <property type="entry name" value="EXPRESSED PROTEIN"/>
    <property type="match status" value="1"/>
</dbReference>
<feature type="transmembrane region" description="Helical" evidence="2">
    <location>
        <begin position="118"/>
        <end position="138"/>
    </location>
</feature>
<reference evidence="4 5" key="1">
    <citation type="submission" date="2019-07" db="EMBL/GenBank/DDBJ databases">
        <title>De Novo Assembly of kiwifruit Actinidia rufa.</title>
        <authorList>
            <person name="Sugita-Konishi S."/>
            <person name="Sato K."/>
            <person name="Mori E."/>
            <person name="Abe Y."/>
            <person name="Kisaki G."/>
            <person name="Hamano K."/>
            <person name="Suezawa K."/>
            <person name="Otani M."/>
            <person name="Fukuda T."/>
            <person name="Manabe T."/>
            <person name="Gomi K."/>
            <person name="Tabuchi M."/>
            <person name="Akimitsu K."/>
            <person name="Kataoka I."/>
        </authorList>
    </citation>
    <scope>NUCLEOTIDE SEQUENCE [LARGE SCALE GENOMIC DNA]</scope>
    <source>
        <strain evidence="5">cv. Fuchu</strain>
    </source>
</reference>
<sequence length="350" mass="38806">MAFMSFLGRVLFVSVFILSAWQEYNEFGVDGGPAAKSLSPKFNTFSDHVTAQTGLALPDVEIKYLVAAAIALKALGSLLFIFSSSFGASLLLLHQAIFTPILYDFYNYDVDKKEFTLLFVKFTQSLALLGALLFFIGMKNSMPRRHKKKAPKTKTHLCEQSDLYHVRVDDCGSVMHLVKGKATLTEDFTVRERAIGGRTPLTHTHPSPPRSTVAPRRRVAVVDIPAAAIWAVVRWGLEEERAMEEENTTHTHPSPPRSTVVREREREPPSSSYPLPPPSYPPPKLPPLLSPKPPPLHLSNRRRRNVQIAATLLCLGATVDLGGEGWVWVGGVLPPWCSLPPWRSLSHSGL</sequence>
<feature type="transmembrane region" description="Helical" evidence="2">
    <location>
        <begin position="89"/>
        <end position="106"/>
    </location>
</feature>
<evidence type="ECO:0000313" key="5">
    <source>
        <dbReference type="Proteomes" id="UP000585474"/>
    </source>
</evidence>
<dbReference type="OrthoDB" id="529675at2759"/>
<protein>
    <submittedName>
        <fullName evidence="4">HR-like lesion-inducing protein-like protein</fullName>
    </submittedName>
</protein>
<dbReference type="EMBL" id="BJWL01000003">
    <property type="protein sequence ID" value="GFY84970.1"/>
    <property type="molecule type" value="Genomic_DNA"/>
</dbReference>
<keyword evidence="2" id="KW-0472">Membrane</keyword>
<evidence type="ECO:0000313" key="4">
    <source>
        <dbReference type="EMBL" id="GFY84970.1"/>
    </source>
</evidence>
<dbReference type="PANTHER" id="PTHR31474">
    <property type="entry name" value="HR-LIKE LESION-INDUCER"/>
    <property type="match status" value="1"/>
</dbReference>
<keyword evidence="2" id="KW-0812">Transmembrane</keyword>
<comment type="caution">
    <text evidence="4">The sequence shown here is derived from an EMBL/GenBank/DDBJ whole genome shotgun (WGS) entry which is preliminary data.</text>
</comment>
<feature type="region of interest" description="Disordered" evidence="1">
    <location>
        <begin position="196"/>
        <end position="215"/>
    </location>
</feature>
<feature type="signal peptide" evidence="3">
    <location>
        <begin position="1"/>
        <end position="22"/>
    </location>
</feature>
<name>A0A7J0EF18_9ERIC</name>
<keyword evidence="5" id="KW-1185">Reference proteome</keyword>
<dbReference type="Proteomes" id="UP000585474">
    <property type="component" value="Unassembled WGS sequence"/>
</dbReference>
<evidence type="ECO:0000256" key="1">
    <source>
        <dbReference type="SAM" id="MobiDB-lite"/>
    </source>
</evidence>
<feature type="compositionally biased region" description="Pro residues" evidence="1">
    <location>
        <begin position="274"/>
        <end position="296"/>
    </location>
</feature>
<feature type="region of interest" description="Disordered" evidence="1">
    <location>
        <begin position="243"/>
        <end position="299"/>
    </location>
</feature>
<accession>A0A7J0EF18</accession>
<evidence type="ECO:0000256" key="2">
    <source>
        <dbReference type="SAM" id="Phobius"/>
    </source>
</evidence>
<keyword evidence="3" id="KW-0732">Signal</keyword>
<feature type="chain" id="PRO_5029537076" evidence="3">
    <location>
        <begin position="23"/>
        <end position="350"/>
    </location>
</feature>
<evidence type="ECO:0000256" key="3">
    <source>
        <dbReference type="SAM" id="SignalP"/>
    </source>
</evidence>
<organism evidence="4 5">
    <name type="scientific">Actinidia rufa</name>
    <dbReference type="NCBI Taxonomy" id="165716"/>
    <lineage>
        <taxon>Eukaryota</taxon>
        <taxon>Viridiplantae</taxon>
        <taxon>Streptophyta</taxon>
        <taxon>Embryophyta</taxon>
        <taxon>Tracheophyta</taxon>
        <taxon>Spermatophyta</taxon>
        <taxon>Magnoliopsida</taxon>
        <taxon>eudicotyledons</taxon>
        <taxon>Gunneridae</taxon>
        <taxon>Pentapetalae</taxon>
        <taxon>asterids</taxon>
        <taxon>Ericales</taxon>
        <taxon>Actinidiaceae</taxon>
        <taxon>Actinidia</taxon>
    </lineage>
</organism>
<proteinExistence type="predicted"/>
<gene>
    <name evidence="4" type="ORF">Acr_03g0017440</name>
</gene>
<dbReference type="AlphaFoldDB" id="A0A7J0EF18"/>
<dbReference type="Pfam" id="PF05514">
    <property type="entry name" value="HR_lesion"/>
    <property type="match status" value="1"/>
</dbReference>